<dbReference type="AlphaFoldDB" id="A0ABD2B3Q2"/>
<organism evidence="1 2">
    <name type="scientific">Vespula squamosa</name>
    <name type="common">Southern yellow jacket</name>
    <name type="synonym">Wasp</name>
    <dbReference type="NCBI Taxonomy" id="30214"/>
    <lineage>
        <taxon>Eukaryota</taxon>
        <taxon>Metazoa</taxon>
        <taxon>Ecdysozoa</taxon>
        <taxon>Arthropoda</taxon>
        <taxon>Hexapoda</taxon>
        <taxon>Insecta</taxon>
        <taxon>Pterygota</taxon>
        <taxon>Neoptera</taxon>
        <taxon>Endopterygota</taxon>
        <taxon>Hymenoptera</taxon>
        <taxon>Apocrita</taxon>
        <taxon>Aculeata</taxon>
        <taxon>Vespoidea</taxon>
        <taxon>Vespidae</taxon>
        <taxon>Vespinae</taxon>
        <taxon>Vespula</taxon>
    </lineage>
</organism>
<dbReference type="EMBL" id="JAUDFV010000133">
    <property type="protein sequence ID" value="KAL2727321.1"/>
    <property type="molecule type" value="Genomic_DNA"/>
</dbReference>
<keyword evidence="2" id="KW-1185">Reference proteome</keyword>
<proteinExistence type="predicted"/>
<accession>A0ABD2B3Q2</accession>
<sequence length="61" mass="7349">MEGRRSALELVIIRIRPPYSQYDFWEGIPSNCQRIFQQEWFLLPAVCGQASTRHDTRYVRY</sequence>
<protein>
    <submittedName>
        <fullName evidence="1">Uncharacterized protein</fullName>
    </submittedName>
</protein>
<gene>
    <name evidence="1" type="ORF">V1478_007599</name>
</gene>
<evidence type="ECO:0000313" key="2">
    <source>
        <dbReference type="Proteomes" id="UP001607302"/>
    </source>
</evidence>
<name>A0ABD2B3Q2_VESSQ</name>
<evidence type="ECO:0000313" key="1">
    <source>
        <dbReference type="EMBL" id="KAL2727321.1"/>
    </source>
</evidence>
<comment type="caution">
    <text evidence="1">The sequence shown here is derived from an EMBL/GenBank/DDBJ whole genome shotgun (WGS) entry which is preliminary data.</text>
</comment>
<reference evidence="1 2" key="1">
    <citation type="journal article" date="2024" name="Ann. Entomol. Soc. Am.">
        <title>Genomic analyses of the southern and eastern yellowjacket wasps (Hymenoptera: Vespidae) reveal evolutionary signatures of social life.</title>
        <authorList>
            <person name="Catto M.A."/>
            <person name="Caine P.B."/>
            <person name="Orr S.E."/>
            <person name="Hunt B.G."/>
            <person name="Goodisman M.A.D."/>
        </authorList>
    </citation>
    <scope>NUCLEOTIDE SEQUENCE [LARGE SCALE GENOMIC DNA]</scope>
    <source>
        <strain evidence="1">233</strain>
        <tissue evidence="1">Head and thorax</tissue>
    </source>
</reference>
<dbReference type="Proteomes" id="UP001607302">
    <property type="component" value="Unassembled WGS sequence"/>
</dbReference>